<dbReference type="PANTHER" id="PTHR21483:SF18">
    <property type="entry name" value="RNA POLYMERASE II-ASSOCIATED PROTEIN 1"/>
    <property type="match status" value="1"/>
</dbReference>
<dbReference type="OMA" id="TQRCIAI"/>
<feature type="domain" description="RPAP1 C-terminal" evidence="2">
    <location>
        <begin position="317"/>
        <end position="384"/>
    </location>
</feature>
<evidence type="ECO:0008006" key="6">
    <source>
        <dbReference type="Google" id="ProtNLM"/>
    </source>
</evidence>
<gene>
    <name evidence="4" type="primary">TBLA0A07440</name>
    <name evidence="4" type="ORF">TBLA_0A07440</name>
</gene>
<comment type="similarity">
    <text evidence="1">Belongs to the RPAP1 family.</text>
</comment>
<dbReference type="KEGG" id="tbl:TBLA_0A07440"/>
<dbReference type="FunCoup" id="I2GWN2">
    <property type="interactions" value="199"/>
</dbReference>
<protein>
    <recommendedName>
        <fullName evidence="6">RNA polymerase II-associated protein RBA50</fullName>
    </recommendedName>
</protein>
<dbReference type="InterPro" id="IPR013929">
    <property type="entry name" value="RPAP1_C"/>
</dbReference>
<accession>I2GWN2</accession>
<organism evidence="4 5">
    <name type="scientific">Henningerozyma blattae (strain ATCC 34711 / CBS 6284 / DSM 70876 / NBRC 10599 / NRRL Y-10934 / UCD 77-7)</name>
    <name type="common">Yeast</name>
    <name type="synonym">Tetrapisispora blattae</name>
    <dbReference type="NCBI Taxonomy" id="1071380"/>
    <lineage>
        <taxon>Eukaryota</taxon>
        <taxon>Fungi</taxon>
        <taxon>Dikarya</taxon>
        <taxon>Ascomycota</taxon>
        <taxon>Saccharomycotina</taxon>
        <taxon>Saccharomycetes</taxon>
        <taxon>Saccharomycetales</taxon>
        <taxon>Saccharomycetaceae</taxon>
        <taxon>Henningerozyma</taxon>
    </lineage>
</organism>
<dbReference type="HOGENOM" id="CLU_031074_0_0_1"/>
<dbReference type="InterPro" id="IPR013930">
    <property type="entry name" value="RPAP1_N"/>
</dbReference>
<dbReference type="GO" id="GO:0006366">
    <property type="term" value="P:transcription by RNA polymerase II"/>
    <property type="evidence" value="ECO:0007669"/>
    <property type="project" value="EnsemblFungi"/>
</dbReference>
<evidence type="ECO:0000259" key="2">
    <source>
        <dbReference type="Pfam" id="PF08620"/>
    </source>
</evidence>
<dbReference type="OrthoDB" id="348201at2759"/>
<name>I2GWN2_HENB6</name>
<evidence type="ECO:0000259" key="3">
    <source>
        <dbReference type="Pfam" id="PF08621"/>
    </source>
</evidence>
<dbReference type="AlphaFoldDB" id="I2GWN2"/>
<dbReference type="eggNOG" id="KOG1894">
    <property type="taxonomic scope" value="Eukaryota"/>
</dbReference>
<dbReference type="Pfam" id="PF08620">
    <property type="entry name" value="RPAP1_C"/>
    <property type="match status" value="1"/>
</dbReference>
<dbReference type="GeneID" id="14492985"/>
<dbReference type="EMBL" id="HE806316">
    <property type="protein sequence ID" value="CCH58534.1"/>
    <property type="molecule type" value="Genomic_DNA"/>
</dbReference>
<dbReference type="Pfam" id="PF08621">
    <property type="entry name" value="RPAP1_N"/>
    <property type="match status" value="1"/>
</dbReference>
<evidence type="ECO:0000256" key="1">
    <source>
        <dbReference type="ARBA" id="ARBA00009953"/>
    </source>
</evidence>
<dbReference type="PANTHER" id="PTHR21483">
    <property type="entry name" value="RNA POLYMERASE II-ASSOCIATED PROTEIN 1"/>
    <property type="match status" value="1"/>
</dbReference>
<proteinExistence type="inferred from homology"/>
<evidence type="ECO:0000313" key="5">
    <source>
        <dbReference type="Proteomes" id="UP000002866"/>
    </source>
</evidence>
<dbReference type="RefSeq" id="XP_004178053.1">
    <property type="nucleotide sequence ID" value="XM_004178005.1"/>
</dbReference>
<feature type="domain" description="RPAP1 N-terminal" evidence="3">
    <location>
        <begin position="97"/>
        <end position="139"/>
    </location>
</feature>
<sequence length="473" mass="54808">MDLLGDIVEKDNDDSEFNIIEKDPDSKLNQLYAKTKNGFPELYKPEKISSWKQRLNEKRRAENIRKQRYLPDQTVPVDIAKSTFRDKAKEVSEAKLIHQENINTIKNMSTDEILKEREELLNSLDPKLIQNLLKNIIKRSKTKTDQAPLFAEIDGASGTWIGGTSDLNELTPMTDKEINEALGVIKVDEIEDRICTNKKSVSFAELESDKENSTYEYEPLDDDDIAPLDFQIAQSIDHMDNDKLMEDVHFMKFHKNDNDEEIAAKIYKNLSINDPEFNQKLHEKFFPELPKEINKLKWMEPVPEKTFENTAINDMSQLRFDFKGDLVPPTREINDTTHSALHHHENDSHLAGYTIPELTRLSRSTFPQQRSIAIQTLGRILYKMGKQLYYQLTPEIDAETYKELGGTTVSVTNHYYEMLWDLIKDCKVIESIEDGSDENKTKHLSVRNYSIDALWLWKQGGGDFRKSKILDTK</sequence>
<evidence type="ECO:0000313" key="4">
    <source>
        <dbReference type="EMBL" id="CCH58534.1"/>
    </source>
</evidence>
<dbReference type="InParanoid" id="I2GWN2"/>
<dbReference type="InterPro" id="IPR039913">
    <property type="entry name" value="RPAP1/Rba50"/>
</dbReference>
<reference evidence="4 5" key="1">
    <citation type="journal article" date="2011" name="Proc. Natl. Acad. Sci. U.S.A.">
        <title>Evolutionary erosion of yeast sex chromosomes by mating-type switching accidents.</title>
        <authorList>
            <person name="Gordon J.L."/>
            <person name="Armisen D."/>
            <person name="Proux-Wera E."/>
            <person name="Oheigeartaigh S.S."/>
            <person name="Byrne K.P."/>
            <person name="Wolfe K.H."/>
        </authorList>
    </citation>
    <scope>NUCLEOTIDE SEQUENCE [LARGE SCALE GENOMIC DNA]</scope>
    <source>
        <strain evidence="5">ATCC 34711 / CBS 6284 / DSM 70876 / NBRC 10599 / NRRL Y-10934 / UCD 77-7</strain>
    </source>
</reference>
<keyword evidence="5" id="KW-1185">Reference proteome</keyword>
<dbReference type="Proteomes" id="UP000002866">
    <property type="component" value="Chromosome 1"/>
</dbReference>